<evidence type="ECO:0000313" key="1">
    <source>
        <dbReference type="EMBL" id="JAA85615.1"/>
    </source>
</evidence>
<sequence>VISGDKLLLVIIVTSYIRLTCHPLHAKTDIHIYDSDSLSPSVVHYFSSPKQLGPHQSLRCTIGSIPSLPAAY</sequence>
<dbReference type="EMBL" id="GAIX01006945">
    <property type="protein sequence ID" value="JAA85615.1"/>
    <property type="molecule type" value="Transcribed_RNA"/>
</dbReference>
<reference evidence="1" key="2">
    <citation type="submission" date="2013-05" db="EMBL/GenBank/DDBJ databases">
        <authorList>
            <person name="Carter J.-M."/>
            <person name="Baker S.C."/>
            <person name="Pink R."/>
            <person name="Carter D.R.F."/>
            <person name="Collins A."/>
            <person name="Tomlin J."/>
            <person name="Gibbs M."/>
            <person name="Breuker C.J."/>
        </authorList>
    </citation>
    <scope>NUCLEOTIDE SEQUENCE</scope>
    <source>
        <tissue evidence="1">Ovary</tissue>
    </source>
</reference>
<reference evidence="1" key="1">
    <citation type="journal article" date="2013" name="BMC Genomics">
        <title>Unscrambling butterfly oogenesis.</title>
        <authorList>
            <person name="Carter J.M."/>
            <person name="Baker S.C."/>
            <person name="Pink R."/>
            <person name="Carter D.R."/>
            <person name="Collins A."/>
            <person name="Tomlin J."/>
            <person name="Gibbs M."/>
            <person name="Breuker C.J."/>
        </authorList>
    </citation>
    <scope>NUCLEOTIDE SEQUENCE</scope>
    <source>
        <tissue evidence="1">Ovary</tissue>
    </source>
</reference>
<name>S4PEQ7_9NEOP</name>
<organism evidence="1">
    <name type="scientific">Pararge aegeria</name>
    <name type="common">speckled wood butterfly</name>
    <dbReference type="NCBI Taxonomy" id="116150"/>
    <lineage>
        <taxon>Eukaryota</taxon>
        <taxon>Metazoa</taxon>
        <taxon>Ecdysozoa</taxon>
        <taxon>Arthropoda</taxon>
        <taxon>Hexapoda</taxon>
        <taxon>Insecta</taxon>
        <taxon>Pterygota</taxon>
        <taxon>Neoptera</taxon>
        <taxon>Endopterygota</taxon>
        <taxon>Lepidoptera</taxon>
        <taxon>Glossata</taxon>
        <taxon>Ditrysia</taxon>
        <taxon>Papilionoidea</taxon>
        <taxon>Nymphalidae</taxon>
        <taxon>Satyrinae</taxon>
        <taxon>Satyrini</taxon>
        <taxon>Parargina</taxon>
        <taxon>Pararge</taxon>
    </lineage>
</organism>
<protein>
    <submittedName>
        <fullName evidence="1">Uncharacterized protein</fullName>
    </submittedName>
</protein>
<dbReference type="AlphaFoldDB" id="S4PEQ7"/>
<accession>S4PEQ7</accession>
<proteinExistence type="predicted"/>
<feature type="non-terminal residue" evidence="1">
    <location>
        <position position="1"/>
    </location>
</feature>